<dbReference type="GO" id="GO:0015031">
    <property type="term" value="P:protein transport"/>
    <property type="evidence" value="ECO:0007669"/>
    <property type="project" value="UniProtKB-KW"/>
</dbReference>
<keyword evidence="16" id="KW-0472">Membrane</keyword>
<evidence type="ECO:0000256" key="15">
    <source>
        <dbReference type="ARBA" id="ARBA00023134"/>
    </source>
</evidence>
<name>U3KE91_FICAL</name>
<dbReference type="GO" id="GO:0003925">
    <property type="term" value="F:G protein activity"/>
    <property type="evidence" value="ECO:0007669"/>
    <property type="project" value="UniProtKB-EC"/>
</dbReference>
<dbReference type="SUPFAM" id="SSF52540">
    <property type="entry name" value="P-loop containing nucleoside triphosphate hydrolases"/>
    <property type="match status" value="1"/>
</dbReference>
<dbReference type="GO" id="GO:0030425">
    <property type="term" value="C:dendrite"/>
    <property type="evidence" value="ECO:0007669"/>
    <property type="project" value="UniProtKB-SubCell"/>
</dbReference>
<dbReference type="SMART" id="SM00175">
    <property type="entry name" value="RAB"/>
    <property type="match status" value="1"/>
</dbReference>
<dbReference type="InterPro" id="IPR005225">
    <property type="entry name" value="Small_GTP-bd"/>
</dbReference>
<keyword evidence="15" id="KW-0342">GTP-binding</keyword>
<evidence type="ECO:0000256" key="11">
    <source>
        <dbReference type="ARBA" id="ARBA00022753"/>
    </source>
</evidence>
<comment type="subcellular location">
    <subcellularLocation>
        <location evidence="3">Cell projection</location>
        <location evidence="3">Dendrite</location>
    </subcellularLocation>
    <subcellularLocation>
        <location evidence="2">Melanosome</location>
    </subcellularLocation>
    <subcellularLocation>
        <location evidence="4">Recycling endosome membrane</location>
        <topology evidence="4">Lipid-anchor</topology>
        <orientation evidence="4">Cytoplasmic side</orientation>
    </subcellularLocation>
</comment>
<evidence type="ECO:0000256" key="21">
    <source>
        <dbReference type="ARBA" id="ARBA00067808"/>
    </source>
</evidence>
<protein>
    <recommendedName>
        <fullName evidence="21">Ras-related protein Rab-17</fullName>
        <ecNumber evidence="6">3.6.5.2</ecNumber>
    </recommendedName>
</protein>
<keyword evidence="9" id="KW-0479">Metal-binding</keyword>
<reference evidence="23" key="2">
    <citation type="submission" date="2025-08" db="UniProtKB">
        <authorList>
            <consortium name="Ensembl"/>
        </authorList>
    </citation>
    <scope>IDENTIFICATION</scope>
</reference>
<evidence type="ECO:0000256" key="1">
    <source>
        <dbReference type="ARBA" id="ARBA00001946"/>
    </source>
</evidence>
<keyword evidence="18" id="KW-0449">Lipoprotein</keyword>
<evidence type="ECO:0000313" key="23">
    <source>
        <dbReference type="Ensembl" id="ENSFALP00000013345.2"/>
    </source>
</evidence>
<comment type="catalytic activity">
    <reaction evidence="20">
        <text>GTP + H2O = GDP + phosphate + H(+)</text>
        <dbReference type="Rhea" id="RHEA:19669"/>
        <dbReference type="ChEBI" id="CHEBI:15377"/>
        <dbReference type="ChEBI" id="CHEBI:15378"/>
        <dbReference type="ChEBI" id="CHEBI:37565"/>
        <dbReference type="ChEBI" id="CHEBI:43474"/>
        <dbReference type="ChEBI" id="CHEBI:58189"/>
        <dbReference type="EC" id="3.6.5.2"/>
    </reaction>
    <physiologicalReaction direction="left-to-right" evidence="20">
        <dbReference type="Rhea" id="RHEA:19670"/>
    </physiologicalReaction>
</comment>
<dbReference type="eggNOG" id="KOG0092">
    <property type="taxonomic scope" value="Eukaryota"/>
</dbReference>
<evidence type="ECO:0000256" key="17">
    <source>
        <dbReference type="ARBA" id="ARBA00023273"/>
    </source>
</evidence>
<dbReference type="GO" id="GO:0046872">
    <property type="term" value="F:metal ion binding"/>
    <property type="evidence" value="ECO:0007669"/>
    <property type="project" value="UniProtKB-KW"/>
</dbReference>
<evidence type="ECO:0000256" key="7">
    <source>
        <dbReference type="ARBA" id="ARBA00022448"/>
    </source>
</evidence>
<dbReference type="Proteomes" id="UP000016665">
    <property type="component" value="Chromosome 7"/>
</dbReference>
<comment type="cofactor">
    <cofactor evidence="1">
        <name>Mg(2+)</name>
        <dbReference type="ChEBI" id="CHEBI:18420"/>
    </cofactor>
</comment>
<sequence>MQLQLGMGREGWSDAGGTVTVTTALCCLAWLPDWRDAGGTAAVTAALCCLAWLPDLIRPGVRSKGRCSRAASLTFDTSAGAGAFAFGCSRHGEARTHGWGRHPVTPDTRTASLAGQQGFGKDMAQTVTSGTSPEGPRPSYMYKVVLLGSMSVGKSSLACRYVRNDFRELLPTVGCSFFTQTLDLEEATVKFEIWDTAGQEKYHSVCHLYYRDAQAALIVYDIANKQTFSRAKLWLEELEKRFLPDEIVIALVGNKTDLAAEREVTTEEAEEFAQTKGLLFKETSAKSNYQVTDVFMAVVQELLRREKENAPKPSPHGRSTVDLSGSGARPRCCRS</sequence>
<dbReference type="GeneTree" id="ENSGT00940000161839"/>
<evidence type="ECO:0000256" key="18">
    <source>
        <dbReference type="ARBA" id="ARBA00023288"/>
    </source>
</evidence>
<keyword evidence="8" id="KW-0597">Phosphoprotein</keyword>
<organism evidence="23 24">
    <name type="scientific">Ficedula albicollis</name>
    <name type="common">Collared flycatcher</name>
    <name type="synonym">Muscicapa albicollis</name>
    <dbReference type="NCBI Taxonomy" id="59894"/>
    <lineage>
        <taxon>Eukaryota</taxon>
        <taxon>Metazoa</taxon>
        <taxon>Chordata</taxon>
        <taxon>Craniata</taxon>
        <taxon>Vertebrata</taxon>
        <taxon>Euteleostomi</taxon>
        <taxon>Archelosauria</taxon>
        <taxon>Archosauria</taxon>
        <taxon>Dinosauria</taxon>
        <taxon>Saurischia</taxon>
        <taxon>Theropoda</taxon>
        <taxon>Coelurosauria</taxon>
        <taxon>Aves</taxon>
        <taxon>Neognathae</taxon>
        <taxon>Neoaves</taxon>
        <taxon>Telluraves</taxon>
        <taxon>Australaves</taxon>
        <taxon>Passeriformes</taxon>
        <taxon>Muscicapidae</taxon>
        <taxon>Ficedula</taxon>
    </lineage>
</organism>
<dbReference type="GO" id="GO:0005525">
    <property type="term" value="F:GTP binding"/>
    <property type="evidence" value="ECO:0007669"/>
    <property type="project" value="UniProtKB-KW"/>
</dbReference>
<dbReference type="Ensembl" id="ENSFALT00000013401.2">
    <property type="protein sequence ID" value="ENSFALP00000013345.2"/>
    <property type="gene ID" value="ENSFALG00000012783.2"/>
</dbReference>
<evidence type="ECO:0000256" key="3">
    <source>
        <dbReference type="ARBA" id="ARBA00004279"/>
    </source>
</evidence>
<evidence type="ECO:0000256" key="4">
    <source>
        <dbReference type="ARBA" id="ARBA00004523"/>
    </source>
</evidence>
<dbReference type="HOGENOM" id="CLU_041217_10_2_1"/>
<dbReference type="Gene3D" id="3.40.50.300">
    <property type="entry name" value="P-loop containing nucleotide triphosphate hydrolases"/>
    <property type="match status" value="1"/>
</dbReference>
<evidence type="ECO:0000256" key="10">
    <source>
        <dbReference type="ARBA" id="ARBA00022741"/>
    </source>
</evidence>
<evidence type="ECO:0000256" key="8">
    <source>
        <dbReference type="ARBA" id="ARBA00022553"/>
    </source>
</evidence>
<dbReference type="EC" id="3.6.5.2" evidence="6"/>
<keyword evidence="19" id="KW-0636">Prenylation</keyword>
<accession>U3KE91</accession>
<gene>
    <name evidence="23" type="primary">RAB17</name>
</gene>
<evidence type="ECO:0000256" key="2">
    <source>
        <dbReference type="ARBA" id="ARBA00004223"/>
    </source>
</evidence>
<evidence type="ECO:0000256" key="19">
    <source>
        <dbReference type="ARBA" id="ARBA00023289"/>
    </source>
</evidence>
<evidence type="ECO:0000256" key="13">
    <source>
        <dbReference type="ARBA" id="ARBA00022842"/>
    </source>
</evidence>
<reference evidence="23 24" key="1">
    <citation type="journal article" date="2012" name="Nature">
        <title>The genomic landscape of species divergence in Ficedula flycatchers.</title>
        <authorList>
            <person name="Ellegren H."/>
            <person name="Smeds L."/>
            <person name="Burri R."/>
            <person name="Olason P.I."/>
            <person name="Backstrom N."/>
            <person name="Kawakami T."/>
            <person name="Kunstner A."/>
            <person name="Makinen H."/>
            <person name="Nadachowska-Brzyska K."/>
            <person name="Qvarnstrom A."/>
            <person name="Uebbing S."/>
            <person name="Wolf J.B."/>
        </authorList>
    </citation>
    <scope>NUCLEOTIDE SEQUENCE [LARGE SCALE GENOMIC DNA]</scope>
</reference>
<dbReference type="InterPro" id="IPR027417">
    <property type="entry name" value="P-loop_NTPase"/>
</dbReference>
<proteinExistence type="inferred from homology"/>
<dbReference type="CDD" id="cd01860">
    <property type="entry name" value="Rab5_related"/>
    <property type="match status" value="1"/>
</dbReference>
<dbReference type="InterPro" id="IPR001806">
    <property type="entry name" value="Small_GTPase"/>
</dbReference>
<keyword evidence="14" id="KW-0653">Protein transport</keyword>
<keyword evidence="24" id="KW-1185">Reference proteome</keyword>
<dbReference type="PROSITE" id="PS51421">
    <property type="entry name" value="RAS"/>
    <property type="match status" value="1"/>
</dbReference>
<evidence type="ECO:0000256" key="16">
    <source>
        <dbReference type="ARBA" id="ARBA00023136"/>
    </source>
</evidence>
<keyword evidence="10" id="KW-0547">Nucleotide-binding</keyword>
<feature type="region of interest" description="Disordered" evidence="22">
    <location>
        <begin position="306"/>
        <end position="335"/>
    </location>
</feature>
<dbReference type="PANTHER" id="PTHR47978">
    <property type="match status" value="1"/>
</dbReference>
<evidence type="ECO:0000256" key="20">
    <source>
        <dbReference type="ARBA" id="ARBA00047660"/>
    </source>
</evidence>
<dbReference type="PROSITE" id="PS51420">
    <property type="entry name" value="RHO"/>
    <property type="match status" value="1"/>
</dbReference>
<keyword evidence="17" id="KW-0966">Cell projection</keyword>
<dbReference type="FunFam" id="3.40.50.300:FF:001282">
    <property type="entry name" value="RAB17, member RAS oncogene family"/>
    <property type="match status" value="1"/>
</dbReference>
<evidence type="ECO:0000313" key="24">
    <source>
        <dbReference type="Proteomes" id="UP000016665"/>
    </source>
</evidence>
<dbReference type="GO" id="GO:0055038">
    <property type="term" value="C:recycling endosome membrane"/>
    <property type="evidence" value="ECO:0007669"/>
    <property type="project" value="UniProtKB-SubCell"/>
</dbReference>
<dbReference type="GO" id="GO:0120031">
    <property type="term" value="P:plasma membrane bounded cell projection assembly"/>
    <property type="evidence" value="ECO:0007669"/>
    <property type="project" value="UniProtKB-ARBA"/>
</dbReference>
<dbReference type="AlphaFoldDB" id="U3KE91"/>
<dbReference type="GO" id="GO:0042470">
    <property type="term" value="C:melanosome"/>
    <property type="evidence" value="ECO:0007669"/>
    <property type="project" value="UniProtKB-SubCell"/>
</dbReference>
<keyword evidence="13" id="KW-0460">Magnesium</keyword>
<reference evidence="23" key="3">
    <citation type="submission" date="2025-09" db="UniProtKB">
        <authorList>
            <consortium name="Ensembl"/>
        </authorList>
    </citation>
    <scope>IDENTIFICATION</scope>
</reference>
<evidence type="ECO:0000256" key="22">
    <source>
        <dbReference type="SAM" id="MobiDB-lite"/>
    </source>
</evidence>
<dbReference type="SMART" id="SM00173">
    <property type="entry name" value="RAS"/>
    <property type="match status" value="1"/>
</dbReference>
<evidence type="ECO:0000256" key="9">
    <source>
        <dbReference type="ARBA" id="ARBA00022723"/>
    </source>
</evidence>
<dbReference type="PROSITE" id="PS51419">
    <property type="entry name" value="RAB"/>
    <property type="match status" value="1"/>
</dbReference>
<evidence type="ECO:0000256" key="14">
    <source>
        <dbReference type="ARBA" id="ARBA00022927"/>
    </source>
</evidence>
<dbReference type="STRING" id="59894.ENSFALP00000013345"/>
<evidence type="ECO:0000256" key="5">
    <source>
        <dbReference type="ARBA" id="ARBA00006270"/>
    </source>
</evidence>
<keyword evidence="11" id="KW-0967">Endosome</keyword>
<evidence type="ECO:0000256" key="6">
    <source>
        <dbReference type="ARBA" id="ARBA00011984"/>
    </source>
</evidence>
<dbReference type="PRINTS" id="PR00449">
    <property type="entry name" value="RASTRNSFRMNG"/>
</dbReference>
<dbReference type="SMART" id="SM00176">
    <property type="entry name" value="RAN"/>
    <property type="match status" value="1"/>
</dbReference>
<keyword evidence="7" id="KW-0813">Transport</keyword>
<dbReference type="Pfam" id="PF00071">
    <property type="entry name" value="Ras"/>
    <property type="match status" value="1"/>
</dbReference>
<dbReference type="SMART" id="SM00174">
    <property type="entry name" value="RHO"/>
    <property type="match status" value="1"/>
</dbReference>
<evidence type="ECO:0000256" key="12">
    <source>
        <dbReference type="ARBA" id="ARBA00022801"/>
    </source>
</evidence>
<comment type="similarity">
    <text evidence="5">Belongs to the small GTPase superfamily. Rab family.</text>
</comment>
<keyword evidence="12" id="KW-0378">Hydrolase</keyword>
<dbReference type="NCBIfam" id="TIGR00231">
    <property type="entry name" value="small_GTP"/>
    <property type="match status" value="1"/>
</dbReference>